<feature type="active site" description="Charge relay system" evidence="5">
    <location>
        <position position="299"/>
    </location>
</feature>
<dbReference type="SUPFAM" id="SSF52743">
    <property type="entry name" value="Subtilisin-like"/>
    <property type="match status" value="1"/>
</dbReference>
<dbReference type="PROSITE" id="PS50853">
    <property type="entry name" value="FN3"/>
    <property type="match status" value="2"/>
</dbReference>
<feature type="domain" description="Fibronectin type-III" evidence="10">
    <location>
        <begin position="549"/>
        <end position="634"/>
    </location>
</feature>
<dbReference type="InterPro" id="IPR036852">
    <property type="entry name" value="Peptidase_S8/S53_dom_sf"/>
</dbReference>
<feature type="signal peptide" evidence="8">
    <location>
        <begin position="1"/>
        <end position="26"/>
    </location>
</feature>
<dbReference type="PRINTS" id="PR00723">
    <property type="entry name" value="SUBTILISIN"/>
</dbReference>
<dbReference type="InterPro" id="IPR003961">
    <property type="entry name" value="FN3_dom"/>
</dbReference>
<keyword evidence="2 8" id="KW-0732">Signal</keyword>
<dbReference type="InterPro" id="IPR051560">
    <property type="entry name" value="MAM_domain-containing"/>
</dbReference>
<dbReference type="Pfam" id="PF00082">
    <property type="entry name" value="Peptidase_S8"/>
    <property type="match status" value="1"/>
</dbReference>
<evidence type="ECO:0000256" key="6">
    <source>
        <dbReference type="RuleBase" id="RU003355"/>
    </source>
</evidence>
<organism evidence="11 12">
    <name type="scientific">Winogradskyella poriferorum</name>
    <dbReference type="NCBI Taxonomy" id="307627"/>
    <lineage>
        <taxon>Bacteria</taxon>
        <taxon>Pseudomonadati</taxon>
        <taxon>Bacteroidota</taxon>
        <taxon>Flavobacteriia</taxon>
        <taxon>Flavobacteriales</taxon>
        <taxon>Flavobacteriaceae</taxon>
        <taxon>Winogradskyella</taxon>
    </lineage>
</organism>
<evidence type="ECO:0000256" key="5">
    <source>
        <dbReference type="PROSITE-ProRule" id="PRU01240"/>
    </source>
</evidence>
<dbReference type="NCBIfam" id="TIGR04183">
    <property type="entry name" value="Por_Secre_tail"/>
    <property type="match status" value="1"/>
</dbReference>
<dbReference type="Pfam" id="PF00629">
    <property type="entry name" value="MAM"/>
    <property type="match status" value="2"/>
</dbReference>
<dbReference type="PROSITE" id="PS00136">
    <property type="entry name" value="SUBTILASE_ASP"/>
    <property type="match status" value="1"/>
</dbReference>
<accession>A0ABU7W3J9</accession>
<evidence type="ECO:0000259" key="10">
    <source>
        <dbReference type="PROSITE" id="PS50853"/>
    </source>
</evidence>
<keyword evidence="4 5" id="KW-0720">Serine protease</keyword>
<evidence type="ECO:0000256" key="2">
    <source>
        <dbReference type="ARBA" id="ARBA00022729"/>
    </source>
</evidence>
<evidence type="ECO:0000256" key="4">
    <source>
        <dbReference type="ARBA" id="ARBA00022825"/>
    </source>
</evidence>
<dbReference type="InterPro" id="IPR013783">
    <property type="entry name" value="Ig-like_fold"/>
</dbReference>
<dbReference type="PROSITE" id="PS51892">
    <property type="entry name" value="SUBTILASE"/>
    <property type="match status" value="1"/>
</dbReference>
<comment type="caution">
    <text evidence="11">The sequence shown here is derived from an EMBL/GenBank/DDBJ whole genome shotgun (WGS) entry which is preliminary data.</text>
</comment>
<dbReference type="InterPro" id="IPR000209">
    <property type="entry name" value="Peptidase_S8/S53_dom"/>
</dbReference>
<feature type="domain" description="MAM" evidence="9">
    <location>
        <begin position="647"/>
        <end position="806"/>
    </location>
</feature>
<feature type="domain" description="Fibronectin type-III" evidence="10">
    <location>
        <begin position="811"/>
        <end position="896"/>
    </location>
</feature>
<reference evidence="11 12" key="1">
    <citation type="submission" date="2024-02" db="EMBL/GenBank/DDBJ databases">
        <title>Winogradskyella poriferorum JCM 12885.</title>
        <authorList>
            <person name="Zhang D.-F."/>
            <person name="Fu Z.-Y."/>
        </authorList>
    </citation>
    <scope>NUCLEOTIDE SEQUENCE [LARGE SCALE GENOMIC DNA]</scope>
    <source>
        <strain evidence="11 12">JCM 12885</strain>
    </source>
</reference>
<protein>
    <submittedName>
        <fullName evidence="11">S8 family serine peptidase</fullName>
    </submittedName>
</protein>
<dbReference type="InterPro" id="IPR015500">
    <property type="entry name" value="Peptidase_S8_subtilisin-rel"/>
</dbReference>
<evidence type="ECO:0000256" key="7">
    <source>
        <dbReference type="SAM" id="MobiDB-lite"/>
    </source>
</evidence>
<dbReference type="PANTHER" id="PTHR23282:SF101">
    <property type="entry name" value="MAM DOMAIN-CONTAINING PROTEIN"/>
    <property type="match status" value="1"/>
</dbReference>
<dbReference type="SUPFAM" id="SSF49899">
    <property type="entry name" value="Concanavalin A-like lectins/glucanases"/>
    <property type="match status" value="2"/>
</dbReference>
<gene>
    <name evidence="11" type="ORF">V1468_04750</name>
</gene>
<dbReference type="SUPFAM" id="SSF49265">
    <property type="entry name" value="Fibronectin type III"/>
    <property type="match status" value="1"/>
</dbReference>
<dbReference type="PROSITE" id="PS00138">
    <property type="entry name" value="SUBTILASE_SER"/>
    <property type="match status" value="1"/>
</dbReference>
<dbReference type="Gene3D" id="3.40.50.200">
    <property type="entry name" value="Peptidase S8/S53 domain"/>
    <property type="match status" value="1"/>
</dbReference>
<feature type="chain" id="PRO_5046630779" evidence="8">
    <location>
        <begin position="27"/>
        <end position="1270"/>
    </location>
</feature>
<evidence type="ECO:0000313" key="11">
    <source>
        <dbReference type="EMBL" id="MEF3078307.1"/>
    </source>
</evidence>
<dbReference type="Gene3D" id="2.60.120.200">
    <property type="match status" value="2"/>
</dbReference>
<keyword evidence="12" id="KW-1185">Reference proteome</keyword>
<dbReference type="Gene3D" id="2.60.40.10">
    <property type="entry name" value="Immunoglobulins"/>
    <property type="match status" value="2"/>
</dbReference>
<sequence length="1270" mass="133857">MKKAFTNLKSFLAVTFLLGIIFNINAQDWTKENSDLYYIDTNGKVYMQPDYSSVAIYFNNDIVPESTKQNFINKLSLNGDSKEVSVMDKKGVIILKSTNNLNSIQTLEERKAFLNSYGLQNEGAYDVLPAFMIGDKQAWFTKRVTIRLNEGVDLEDISSVLNEYGAQLIKNIVNKDTYLLKVDEIENQLNLIQELHEMDVLKWGEPDFKVELVKSTNDPMYSDSWHLNNTGGSVDGKALVADIDVNAPEAWGITTGNSSIVVAVIDDGVEAHPDMPTLLTGYTPANNGNGTPSTSGDGHGQQVSGLISAQHNTIGAAGIAPGASTFSINIFDPNTSNADVADGITWAVNQGADVLSNSWGFGSCTYNVSSITDAFTYAANSGRNGKGCLIMIASGNDFQTCVSYPANLPNVMAVGGISGDGGRSMYSNYGPALDIAAPSDDDWVQQGGQWYSTGTHGLRTLDRVGSAGWYSGDYSDSMGGTSGATPQVSAVAALVLSVNPNLTKSEVENILYTTTKSVGDANQFGAGLVNAYAAVLAAGGSVDDQAPSVPSGLAASNIGSSSFDVSWNASSDNVGVTGYNVYVNGSLYGSVSGTSITISGLTPDTTYAIRVSAYDAAGNTSAQSSVLNVTTTQSVLDCSTTVSSFPYSEGFESSLGAWSQSSDDDMDWTRDSAGTPSSSTGPSSAVEGTYYVYTEASSPNYPSKEAILEGPCFDLSGLTNPAMTFQYHMYGSAMGTLRLQAKVNGSSTWTTIWSLSGNQGNSWQEAEVSLASYSTVQLRFQNTTGTSYTGDATIDDINVFDNASDTQAPTAPTSLTASNTTQTTTDLSWNASSDNVGVTGYEVFSNGSSIGTVTSTSANITGLSESTTYSFYVTAFDAEGNVSSASNTINVTTLDPVSGSGCSGGISSFPYSESFENTLGAWSQSSGDDFNWTLRSGSTPSSNTGPSSANSGSYYIYMESSSPNYSTKRAILNSPCFDLTSASQATFEFDYHMYGATSMGSLALELSDDDGSTWISVWSESGNQGNSWQTASVNLAAYVGGSIQLRFNGVTGTTWQGDMAVDAVSLSTGGGSGSCSNVTLSITFDNYPEETAWSLIDDSGSTVASGGTYGSQADGSTLNINVGCLDSGCYDFVITDTYGDGICCAYGNGSYTLTNSDTGATLASGGSFTSSETTNFCLGSTSSNQLYNTGIVLDNPNQYLKLSPNPVKDILNVDLVGYEAQTFEIINMLGQTVAKGRYTSTVDVSNLENGLYILQVNIGEKTKIERFIKE</sequence>
<dbReference type="SMART" id="SM00137">
    <property type="entry name" value="MAM"/>
    <property type="match status" value="2"/>
</dbReference>
<feature type="domain" description="MAM" evidence="9">
    <location>
        <begin position="911"/>
        <end position="1077"/>
    </location>
</feature>
<proteinExistence type="inferred from homology"/>
<feature type="active site" description="Charge relay system" evidence="5">
    <location>
        <position position="266"/>
    </location>
</feature>
<evidence type="ECO:0000313" key="12">
    <source>
        <dbReference type="Proteomes" id="UP001356704"/>
    </source>
</evidence>
<dbReference type="CDD" id="cd06263">
    <property type="entry name" value="MAM"/>
    <property type="match status" value="2"/>
</dbReference>
<comment type="similarity">
    <text evidence="5 6">Belongs to the peptidase S8 family.</text>
</comment>
<dbReference type="InterPro" id="IPR013320">
    <property type="entry name" value="ConA-like_dom_sf"/>
</dbReference>
<evidence type="ECO:0000256" key="8">
    <source>
        <dbReference type="SAM" id="SignalP"/>
    </source>
</evidence>
<evidence type="ECO:0000256" key="3">
    <source>
        <dbReference type="ARBA" id="ARBA00022801"/>
    </source>
</evidence>
<dbReference type="PROSITE" id="PS50060">
    <property type="entry name" value="MAM_2"/>
    <property type="match status" value="2"/>
</dbReference>
<dbReference type="Proteomes" id="UP001356704">
    <property type="component" value="Unassembled WGS sequence"/>
</dbReference>
<dbReference type="EMBL" id="JAZHOU010000001">
    <property type="protein sequence ID" value="MEF3078307.1"/>
    <property type="molecule type" value="Genomic_DNA"/>
</dbReference>
<dbReference type="InterPro" id="IPR036116">
    <property type="entry name" value="FN3_sf"/>
</dbReference>
<feature type="region of interest" description="Disordered" evidence="7">
    <location>
        <begin position="656"/>
        <end position="684"/>
    </location>
</feature>
<dbReference type="CDD" id="cd00063">
    <property type="entry name" value="FN3"/>
    <property type="match status" value="2"/>
</dbReference>
<dbReference type="InterPro" id="IPR023827">
    <property type="entry name" value="Peptidase_S8_Asp-AS"/>
</dbReference>
<dbReference type="Pfam" id="PF00041">
    <property type="entry name" value="fn3"/>
    <property type="match status" value="2"/>
</dbReference>
<dbReference type="InterPro" id="IPR000998">
    <property type="entry name" value="MAM_dom"/>
</dbReference>
<feature type="active site" description="Charge relay system" evidence="5">
    <location>
        <position position="482"/>
    </location>
</feature>
<dbReference type="InterPro" id="IPR026444">
    <property type="entry name" value="Secre_tail"/>
</dbReference>
<dbReference type="PANTHER" id="PTHR23282">
    <property type="entry name" value="APICAL ENDOSOMAL GLYCOPROTEIN PRECURSOR"/>
    <property type="match status" value="1"/>
</dbReference>
<feature type="compositionally biased region" description="Low complexity" evidence="7">
    <location>
        <begin position="672"/>
        <end position="684"/>
    </location>
</feature>
<evidence type="ECO:0000256" key="1">
    <source>
        <dbReference type="ARBA" id="ARBA00022670"/>
    </source>
</evidence>
<dbReference type="InterPro" id="IPR023828">
    <property type="entry name" value="Peptidase_S8_Ser-AS"/>
</dbReference>
<evidence type="ECO:0000259" key="9">
    <source>
        <dbReference type="PROSITE" id="PS50060"/>
    </source>
</evidence>
<keyword evidence="3 5" id="KW-0378">Hydrolase</keyword>
<name>A0ABU7W3J9_9FLAO</name>
<dbReference type="SMART" id="SM00060">
    <property type="entry name" value="FN3"/>
    <property type="match status" value="2"/>
</dbReference>
<keyword evidence="1 5" id="KW-0645">Protease</keyword>
<dbReference type="RefSeq" id="WP_331809090.1">
    <property type="nucleotide sequence ID" value="NZ_JAZHOU010000001.1"/>
</dbReference>
<dbReference type="Pfam" id="PF18962">
    <property type="entry name" value="Por_Secre_tail"/>
    <property type="match status" value="1"/>
</dbReference>